<dbReference type="Gene3D" id="6.10.250.690">
    <property type="match status" value="1"/>
</dbReference>
<dbReference type="InterPro" id="IPR036388">
    <property type="entry name" value="WH-like_DNA-bd_sf"/>
</dbReference>
<keyword evidence="4" id="KW-0238">DNA-binding</keyword>
<dbReference type="RefSeq" id="WP_006785029.1">
    <property type="nucleotide sequence ID" value="NZ_CABJBH010000002.1"/>
</dbReference>
<evidence type="ECO:0000256" key="4">
    <source>
        <dbReference type="ARBA" id="ARBA00023125"/>
    </source>
</evidence>
<evidence type="ECO:0000313" key="7">
    <source>
        <dbReference type="Proteomes" id="UP000487649"/>
    </source>
</evidence>
<dbReference type="AlphaFoldDB" id="A0A173TBS8"/>
<dbReference type="EMBL" id="WMQE01000003">
    <property type="protein sequence ID" value="MTK20271.1"/>
    <property type="molecule type" value="Genomic_DNA"/>
</dbReference>
<dbReference type="InterPro" id="IPR011006">
    <property type="entry name" value="CheY-like_superfamily"/>
</dbReference>
<dbReference type="SMART" id="SM00862">
    <property type="entry name" value="Trans_reg_C"/>
    <property type="match status" value="1"/>
</dbReference>
<dbReference type="GO" id="GO:0032993">
    <property type="term" value="C:protein-DNA complex"/>
    <property type="evidence" value="ECO:0007669"/>
    <property type="project" value="TreeGrafter"/>
</dbReference>
<dbReference type="GO" id="GO:0000976">
    <property type="term" value="F:transcription cis-regulatory region binding"/>
    <property type="evidence" value="ECO:0007669"/>
    <property type="project" value="TreeGrafter"/>
</dbReference>
<dbReference type="PANTHER" id="PTHR48111">
    <property type="entry name" value="REGULATOR OF RPOS"/>
    <property type="match status" value="1"/>
</dbReference>
<evidence type="ECO:0000313" key="6">
    <source>
        <dbReference type="EMBL" id="MTK20271.1"/>
    </source>
</evidence>
<dbReference type="Pfam" id="PF00072">
    <property type="entry name" value="Response_reg"/>
    <property type="match status" value="1"/>
</dbReference>
<dbReference type="GO" id="GO:0005829">
    <property type="term" value="C:cytosol"/>
    <property type="evidence" value="ECO:0007669"/>
    <property type="project" value="TreeGrafter"/>
</dbReference>
<keyword evidence="1" id="KW-0597">Phosphoprotein</keyword>
<proteinExistence type="predicted"/>
<protein>
    <submittedName>
        <fullName evidence="6">Response regulator</fullName>
    </submittedName>
</protein>
<dbReference type="SMART" id="SM00448">
    <property type="entry name" value="REC"/>
    <property type="match status" value="1"/>
</dbReference>
<dbReference type="InterPro" id="IPR001789">
    <property type="entry name" value="Sig_transdc_resp-reg_receiver"/>
</dbReference>
<dbReference type="OrthoDB" id="9790442at2"/>
<dbReference type="Gene3D" id="1.10.10.10">
    <property type="entry name" value="Winged helix-like DNA-binding domain superfamily/Winged helix DNA-binding domain"/>
    <property type="match status" value="1"/>
</dbReference>
<sequence>MRLLIIEDEKDILLALQKGLQKEGYAVDVTGDGEEALELLNFNTYNLVVLDINLPSIDGFSILEILREKDMTTRVIIVSANREIEDKIRGLDLGANDYLVKPFDFSELKARIRALLRREFTSVPTIIKEGELCLDLATHKVTFNDQILNLTLKEYSILKYLIQNKGRIVSSEELIQHVWDENADPFTTVIRVHIYSLRKKLITISGKDNIIQTIKGVGYLFGGS</sequence>
<dbReference type="PANTHER" id="PTHR48111:SF1">
    <property type="entry name" value="TWO-COMPONENT RESPONSE REGULATOR ORR33"/>
    <property type="match status" value="1"/>
</dbReference>
<name>A0A173TBS8_9FIRM</name>
<dbReference type="PROSITE" id="PS50110">
    <property type="entry name" value="RESPONSE_REGULATORY"/>
    <property type="match status" value="1"/>
</dbReference>
<evidence type="ECO:0000256" key="5">
    <source>
        <dbReference type="ARBA" id="ARBA00023163"/>
    </source>
</evidence>
<keyword evidence="5" id="KW-0804">Transcription</keyword>
<reference evidence="6 7" key="1">
    <citation type="journal article" date="2019" name="Nat. Med.">
        <title>A library of human gut bacterial isolates paired with longitudinal multiomics data enables mechanistic microbiome research.</title>
        <authorList>
            <person name="Poyet M."/>
            <person name="Groussin M."/>
            <person name="Gibbons S.M."/>
            <person name="Avila-Pacheco J."/>
            <person name="Jiang X."/>
            <person name="Kearney S.M."/>
            <person name="Perrotta A.R."/>
            <person name="Berdy B."/>
            <person name="Zhao S."/>
            <person name="Lieberman T.D."/>
            <person name="Swanson P.K."/>
            <person name="Smith M."/>
            <person name="Roesemann S."/>
            <person name="Alexander J.E."/>
            <person name="Rich S.A."/>
            <person name="Livny J."/>
            <person name="Vlamakis H."/>
            <person name="Clish C."/>
            <person name="Bullock K."/>
            <person name="Deik A."/>
            <person name="Scott J."/>
            <person name="Pierce K.A."/>
            <person name="Xavier R.J."/>
            <person name="Alm E.J."/>
        </authorList>
    </citation>
    <scope>NUCLEOTIDE SEQUENCE [LARGE SCALE GENOMIC DNA]</scope>
    <source>
        <strain evidence="6 7">BIOML-A198</strain>
    </source>
</reference>
<dbReference type="InterPro" id="IPR001867">
    <property type="entry name" value="OmpR/PhoB-type_DNA-bd"/>
</dbReference>
<dbReference type="Proteomes" id="UP000487649">
    <property type="component" value="Unassembled WGS sequence"/>
</dbReference>
<dbReference type="Gene3D" id="3.40.50.2300">
    <property type="match status" value="1"/>
</dbReference>
<dbReference type="GO" id="GO:0006355">
    <property type="term" value="P:regulation of DNA-templated transcription"/>
    <property type="evidence" value="ECO:0007669"/>
    <property type="project" value="InterPro"/>
</dbReference>
<dbReference type="InterPro" id="IPR039420">
    <property type="entry name" value="WalR-like"/>
</dbReference>
<dbReference type="GeneID" id="60058449"/>
<accession>A0A173TBS8</accession>
<comment type="caution">
    <text evidence="6">The sequence shown here is derived from an EMBL/GenBank/DDBJ whole genome shotgun (WGS) entry which is preliminary data.</text>
</comment>
<evidence type="ECO:0000256" key="3">
    <source>
        <dbReference type="ARBA" id="ARBA00023015"/>
    </source>
</evidence>
<organism evidence="6 7">
    <name type="scientific">Turicibacter sanguinis</name>
    <dbReference type="NCBI Taxonomy" id="154288"/>
    <lineage>
        <taxon>Bacteria</taxon>
        <taxon>Bacillati</taxon>
        <taxon>Bacillota</taxon>
        <taxon>Erysipelotrichia</taxon>
        <taxon>Erysipelotrichales</taxon>
        <taxon>Turicibacteraceae</taxon>
        <taxon>Turicibacter</taxon>
    </lineage>
</organism>
<dbReference type="GO" id="GO:0000156">
    <property type="term" value="F:phosphorelay response regulator activity"/>
    <property type="evidence" value="ECO:0007669"/>
    <property type="project" value="TreeGrafter"/>
</dbReference>
<evidence type="ECO:0000256" key="2">
    <source>
        <dbReference type="ARBA" id="ARBA00023012"/>
    </source>
</evidence>
<keyword evidence="2" id="KW-0902">Two-component regulatory system</keyword>
<dbReference type="PROSITE" id="PS51755">
    <property type="entry name" value="OMPR_PHOB"/>
    <property type="match status" value="1"/>
</dbReference>
<dbReference type="Pfam" id="PF00486">
    <property type="entry name" value="Trans_reg_C"/>
    <property type="match status" value="1"/>
</dbReference>
<gene>
    <name evidence="6" type="ORF">GMA92_02305</name>
</gene>
<dbReference type="SUPFAM" id="SSF52172">
    <property type="entry name" value="CheY-like"/>
    <property type="match status" value="1"/>
</dbReference>
<keyword evidence="3" id="KW-0805">Transcription regulation</keyword>
<evidence type="ECO:0000256" key="1">
    <source>
        <dbReference type="ARBA" id="ARBA00022553"/>
    </source>
</evidence>
<dbReference type="CDD" id="cd00383">
    <property type="entry name" value="trans_reg_C"/>
    <property type="match status" value="1"/>
</dbReference>